<name>A0A8J5TL38_HOMAM</name>
<sequence length="212" mass="24151">MLMPSSDHEILRYETRRPKMPDMRPKMRDTKPKMRDETQISIKQRQYFSIATWVHIEMYIRGFGYSNPDGLHGGPVPSTALAGAEVHEQLPDAAHRPKRPSLVKMLWKPEVYFPNAKESDFQYVTVPNVMLRIHPDGTILYILRYVMPDTTPTAPSSTSSGTLCSGYAPDGTILYTPQVCYHPHKAQTEADVLCMMDLQFSTTRPVHPDCQL</sequence>
<evidence type="ECO:0000313" key="3">
    <source>
        <dbReference type="EMBL" id="KAG7174317.1"/>
    </source>
</evidence>
<reference evidence="3" key="1">
    <citation type="journal article" date="2021" name="Sci. Adv.">
        <title>The American lobster genome reveals insights on longevity, neural, and immune adaptations.</title>
        <authorList>
            <person name="Polinski J.M."/>
            <person name="Zimin A.V."/>
            <person name="Clark K.F."/>
            <person name="Kohn A.B."/>
            <person name="Sadowski N."/>
            <person name="Timp W."/>
            <person name="Ptitsyn A."/>
            <person name="Khanna P."/>
            <person name="Romanova D.Y."/>
            <person name="Williams P."/>
            <person name="Greenwood S.J."/>
            <person name="Moroz L.L."/>
            <person name="Walt D.R."/>
            <person name="Bodnar A.G."/>
        </authorList>
    </citation>
    <scope>NUCLEOTIDE SEQUENCE</scope>
    <source>
        <strain evidence="3">GMGI-L3</strain>
    </source>
</reference>
<feature type="region of interest" description="Disordered" evidence="1">
    <location>
        <begin position="15"/>
        <end position="36"/>
    </location>
</feature>
<protein>
    <submittedName>
        <fullName evidence="3">Glycine receptor subunit beta-type 4-like 1</fullName>
    </submittedName>
</protein>
<accession>A0A8J5TL38</accession>
<organism evidence="3 4">
    <name type="scientific">Homarus americanus</name>
    <name type="common">American lobster</name>
    <dbReference type="NCBI Taxonomy" id="6706"/>
    <lineage>
        <taxon>Eukaryota</taxon>
        <taxon>Metazoa</taxon>
        <taxon>Ecdysozoa</taxon>
        <taxon>Arthropoda</taxon>
        <taxon>Crustacea</taxon>
        <taxon>Multicrustacea</taxon>
        <taxon>Malacostraca</taxon>
        <taxon>Eumalacostraca</taxon>
        <taxon>Eucarida</taxon>
        <taxon>Decapoda</taxon>
        <taxon>Pleocyemata</taxon>
        <taxon>Astacidea</taxon>
        <taxon>Nephropoidea</taxon>
        <taxon>Nephropidae</taxon>
        <taxon>Homarus</taxon>
    </lineage>
</organism>
<proteinExistence type="predicted"/>
<evidence type="ECO:0000256" key="1">
    <source>
        <dbReference type="SAM" id="MobiDB-lite"/>
    </source>
</evidence>
<dbReference type="SUPFAM" id="SSF63712">
    <property type="entry name" value="Nicotinic receptor ligand binding domain-like"/>
    <property type="match status" value="1"/>
</dbReference>
<dbReference type="InterPro" id="IPR036734">
    <property type="entry name" value="Neur_chan_lig-bd_sf"/>
</dbReference>
<dbReference type="InterPro" id="IPR006202">
    <property type="entry name" value="Neur_chan_lig-bd"/>
</dbReference>
<dbReference type="Pfam" id="PF02931">
    <property type="entry name" value="Neur_chan_LBD"/>
    <property type="match status" value="1"/>
</dbReference>
<dbReference type="AlphaFoldDB" id="A0A8J5TL38"/>
<keyword evidence="4" id="KW-1185">Reference proteome</keyword>
<dbReference type="GO" id="GO:0016020">
    <property type="term" value="C:membrane"/>
    <property type="evidence" value="ECO:0007669"/>
    <property type="project" value="InterPro"/>
</dbReference>
<dbReference type="EMBL" id="JAHLQT010007678">
    <property type="protein sequence ID" value="KAG7174317.1"/>
    <property type="molecule type" value="Genomic_DNA"/>
</dbReference>
<feature type="domain" description="Neurotransmitter-gated ion-channel ligand-binding" evidence="2">
    <location>
        <begin position="104"/>
        <end position="145"/>
    </location>
</feature>
<dbReference type="Gene3D" id="2.70.170.10">
    <property type="entry name" value="Neurotransmitter-gated ion-channel ligand-binding domain"/>
    <property type="match status" value="1"/>
</dbReference>
<comment type="caution">
    <text evidence="3">The sequence shown here is derived from an EMBL/GenBank/DDBJ whole genome shotgun (WGS) entry which is preliminary data.</text>
</comment>
<gene>
    <name evidence="3" type="primary">Glrb4-L1</name>
    <name evidence="3" type="ORF">Hamer_G003254</name>
</gene>
<keyword evidence="3" id="KW-0675">Receptor</keyword>
<dbReference type="Proteomes" id="UP000747542">
    <property type="component" value="Unassembled WGS sequence"/>
</dbReference>
<dbReference type="GO" id="GO:0005230">
    <property type="term" value="F:extracellular ligand-gated monoatomic ion channel activity"/>
    <property type="evidence" value="ECO:0007669"/>
    <property type="project" value="InterPro"/>
</dbReference>
<evidence type="ECO:0000313" key="4">
    <source>
        <dbReference type="Proteomes" id="UP000747542"/>
    </source>
</evidence>
<evidence type="ECO:0000259" key="2">
    <source>
        <dbReference type="Pfam" id="PF02931"/>
    </source>
</evidence>